<name>A0ABT8D539_9RHOB</name>
<keyword evidence="4" id="KW-0804">Transcription</keyword>
<dbReference type="Gene3D" id="1.10.10.10">
    <property type="entry name" value="Winged helix-like DNA-binding domain superfamily/Winged helix DNA-binding domain"/>
    <property type="match status" value="1"/>
</dbReference>
<dbReference type="RefSeq" id="WP_377688616.1">
    <property type="nucleotide sequence ID" value="NZ_JBHMDZ010000049.1"/>
</dbReference>
<accession>A0ABT8D539</accession>
<keyword evidence="7" id="KW-1185">Reference proteome</keyword>
<dbReference type="InterPro" id="IPR005119">
    <property type="entry name" value="LysR_subst-bd"/>
</dbReference>
<dbReference type="InterPro" id="IPR000847">
    <property type="entry name" value="LysR_HTH_N"/>
</dbReference>
<dbReference type="InterPro" id="IPR036388">
    <property type="entry name" value="WH-like_DNA-bd_sf"/>
</dbReference>
<dbReference type="SUPFAM" id="SSF53850">
    <property type="entry name" value="Periplasmic binding protein-like II"/>
    <property type="match status" value="1"/>
</dbReference>
<dbReference type="PANTHER" id="PTHR30579">
    <property type="entry name" value="TRANSCRIPTIONAL REGULATOR"/>
    <property type="match status" value="1"/>
</dbReference>
<dbReference type="PANTHER" id="PTHR30579:SF7">
    <property type="entry name" value="HTH-TYPE TRANSCRIPTIONAL REGULATOR LRHA-RELATED"/>
    <property type="match status" value="1"/>
</dbReference>
<proteinExistence type="inferred from homology"/>
<evidence type="ECO:0000256" key="3">
    <source>
        <dbReference type="ARBA" id="ARBA00023125"/>
    </source>
</evidence>
<dbReference type="Pfam" id="PF00126">
    <property type="entry name" value="HTH_1"/>
    <property type="match status" value="1"/>
</dbReference>
<dbReference type="SUPFAM" id="SSF46785">
    <property type="entry name" value="Winged helix' DNA-binding domain"/>
    <property type="match status" value="1"/>
</dbReference>
<feature type="domain" description="HTH lysR-type" evidence="5">
    <location>
        <begin position="4"/>
        <end position="60"/>
    </location>
</feature>
<dbReference type="EMBL" id="JAUFRC010000001">
    <property type="protein sequence ID" value="MDN3710967.1"/>
    <property type="molecule type" value="Genomic_DNA"/>
</dbReference>
<reference evidence="7" key="1">
    <citation type="journal article" date="2019" name="Int. J. Syst. Evol. Microbiol.">
        <title>The Global Catalogue of Microorganisms (GCM) 10K type strain sequencing project: providing services to taxonomists for standard genome sequencing and annotation.</title>
        <authorList>
            <consortium name="The Broad Institute Genomics Platform"/>
            <consortium name="The Broad Institute Genome Sequencing Center for Infectious Disease"/>
            <person name="Wu L."/>
            <person name="Ma J."/>
        </authorList>
    </citation>
    <scope>NUCLEOTIDE SEQUENCE [LARGE SCALE GENOMIC DNA]</scope>
    <source>
        <strain evidence="7">CECT 8482</strain>
    </source>
</reference>
<dbReference type="Pfam" id="PF03466">
    <property type="entry name" value="LysR_substrate"/>
    <property type="match status" value="1"/>
</dbReference>
<protein>
    <submittedName>
        <fullName evidence="6">LysR family transcriptional regulator</fullName>
    </submittedName>
</protein>
<organism evidence="6 7">
    <name type="scientific">Paracoccus cavernae</name>
    <dbReference type="NCBI Taxonomy" id="1571207"/>
    <lineage>
        <taxon>Bacteria</taxon>
        <taxon>Pseudomonadati</taxon>
        <taxon>Pseudomonadota</taxon>
        <taxon>Alphaproteobacteria</taxon>
        <taxon>Rhodobacterales</taxon>
        <taxon>Paracoccaceae</taxon>
        <taxon>Paracoccus</taxon>
    </lineage>
</organism>
<dbReference type="InterPro" id="IPR050176">
    <property type="entry name" value="LTTR"/>
</dbReference>
<keyword evidence="3" id="KW-0238">DNA-binding</keyword>
<evidence type="ECO:0000259" key="5">
    <source>
        <dbReference type="PROSITE" id="PS50931"/>
    </source>
</evidence>
<evidence type="ECO:0000256" key="4">
    <source>
        <dbReference type="ARBA" id="ARBA00023163"/>
    </source>
</evidence>
<dbReference type="PROSITE" id="PS50931">
    <property type="entry name" value="HTH_LYSR"/>
    <property type="match status" value="1"/>
</dbReference>
<evidence type="ECO:0000313" key="7">
    <source>
        <dbReference type="Proteomes" id="UP001243846"/>
    </source>
</evidence>
<comment type="similarity">
    <text evidence="1">Belongs to the LysR transcriptional regulatory family.</text>
</comment>
<dbReference type="InterPro" id="IPR036390">
    <property type="entry name" value="WH_DNA-bd_sf"/>
</dbReference>
<sequence>MRNIPTDLLRSFVTIIDLKGYRRAGDQLGRTQPAMSLQMKRLQELLGVTLFARGSSLELSEQGRIVADHARRILAQNDAMLAALNQRQSLGTLKLGIPNDYADHFLPRLMPQLAKKEPQMTFDVVCHLSHLLFKGLEDDQYDLIVALTPKGGSAKAFRHWPEPLAWVGARGHEDHWPASDNRATNSGETAAGAAADGAPVRIVCYPQGCLYRQSMIAALDGAGRAHELVYTSPSLAGLQAAVSTGFGVTVLSRRIVPKELAALDDPAMPALEDAEIGVYIHPKHKNSPVVRALAQSFAALFSEGEAAR</sequence>
<dbReference type="Gene3D" id="3.40.190.10">
    <property type="entry name" value="Periplasmic binding protein-like II"/>
    <property type="match status" value="2"/>
</dbReference>
<keyword evidence="2" id="KW-0805">Transcription regulation</keyword>
<gene>
    <name evidence="6" type="ORF">QWZ10_02485</name>
</gene>
<evidence type="ECO:0000256" key="2">
    <source>
        <dbReference type="ARBA" id="ARBA00023015"/>
    </source>
</evidence>
<dbReference type="PRINTS" id="PR00039">
    <property type="entry name" value="HTHLYSR"/>
</dbReference>
<evidence type="ECO:0000256" key="1">
    <source>
        <dbReference type="ARBA" id="ARBA00009437"/>
    </source>
</evidence>
<evidence type="ECO:0000313" key="6">
    <source>
        <dbReference type="EMBL" id="MDN3710967.1"/>
    </source>
</evidence>
<comment type="caution">
    <text evidence="6">The sequence shown here is derived from an EMBL/GenBank/DDBJ whole genome shotgun (WGS) entry which is preliminary data.</text>
</comment>
<dbReference type="Proteomes" id="UP001243846">
    <property type="component" value="Unassembled WGS sequence"/>
</dbReference>